<dbReference type="InterPro" id="IPR019758">
    <property type="entry name" value="Pept_S26A_signal_pept_1_CS"/>
</dbReference>
<dbReference type="GO" id="GO:0009003">
    <property type="term" value="F:signal peptidase activity"/>
    <property type="evidence" value="ECO:0007669"/>
    <property type="project" value="UniProtKB-EC"/>
</dbReference>
<comment type="similarity">
    <text evidence="3 8">Belongs to the peptidase S26 family.</text>
</comment>
<dbReference type="PROSITE" id="PS00501">
    <property type="entry name" value="SPASE_I_1"/>
    <property type="match status" value="1"/>
</dbReference>
<dbReference type="PROSITE" id="PS00760">
    <property type="entry name" value="SPASE_I_2"/>
    <property type="match status" value="1"/>
</dbReference>
<evidence type="ECO:0000259" key="9">
    <source>
        <dbReference type="Pfam" id="PF10502"/>
    </source>
</evidence>
<dbReference type="Pfam" id="PF10502">
    <property type="entry name" value="Peptidase_S26"/>
    <property type="match status" value="1"/>
</dbReference>
<dbReference type="PRINTS" id="PR00727">
    <property type="entry name" value="LEADERPTASE"/>
</dbReference>
<comment type="catalytic activity">
    <reaction evidence="1 7">
        <text>Cleavage of hydrophobic, N-terminal signal or leader sequences from secreted and periplasmic proteins.</text>
        <dbReference type="EC" id="3.4.21.89"/>
    </reaction>
</comment>
<dbReference type="InterPro" id="IPR019756">
    <property type="entry name" value="Pept_S26A_signal_pept_1_Ser-AS"/>
</dbReference>
<reference evidence="11" key="1">
    <citation type="journal article" date="2019" name="Int. J. Syst. Evol. Microbiol.">
        <title>The Global Catalogue of Microorganisms (GCM) 10K type strain sequencing project: providing services to taxonomists for standard genome sequencing and annotation.</title>
        <authorList>
            <consortium name="The Broad Institute Genomics Platform"/>
            <consortium name="The Broad Institute Genome Sequencing Center for Infectious Disease"/>
            <person name="Wu L."/>
            <person name="Ma J."/>
        </authorList>
    </citation>
    <scope>NUCLEOTIDE SEQUENCE [LARGE SCALE GENOMIC DNA]</scope>
    <source>
        <strain evidence="11">CCUG 57263</strain>
    </source>
</reference>
<protein>
    <recommendedName>
        <fullName evidence="4 7">Signal peptidase I</fullName>
        <ecNumber evidence="4 7">3.4.21.89</ecNumber>
    </recommendedName>
</protein>
<dbReference type="InterPro" id="IPR019533">
    <property type="entry name" value="Peptidase_S26"/>
</dbReference>
<dbReference type="EC" id="3.4.21.89" evidence="4 7"/>
<dbReference type="Proteomes" id="UP001597120">
    <property type="component" value="Unassembled WGS sequence"/>
</dbReference>
<evidence type="ECO:0000256" key="1">
    <source>
        <dbReference type="ARBA" id="ARBA00000677"/>
    </source>
</evidence>
<evidence type="ECO:0000313" key="11">
    <source>
        <dbReference type="Proteomes" id="UP001597120"/>
    </source>
</evidence>
<dbReference type="EMBL" id="JBHTIU010000039">
    <property type="protein sequence ID" value="MFD0870087.1"/>
    <property type="molecule type" value="Genomic_DNA"/>
</dbReference>
<gene>
    <name evidence="10" type="primary">lepB</name>
    <name evidence="10" type="ORF">ACFQ03_13075</name>
</gene>
<dbReference type="PANTHER" id="PTHR43390:SF1">
    <property type="entry name" value="CHLOROPLAST PROCESSING PEPTIDASE"/>
    <property type="match status" value="1"/>
</dbReference>
<organism evidence="10 11">
    <name type="scientific">Paenibacillus residui</name>
    <dbReference type="NCBI Taxonomy" id="629724"/>
    <lineage>
        <taxon>Bacteria</taxon>
        <taxon>Bacillati</taxon>
        <taxon>Bacillota</taxon>
        <taxon>Bacilli</taxon>
        <taxon>Bacillales</taxon>
        <taxon>Paenibacillaceae</taxon>
        <taxon>Paenibacillus</taxon>
    </lineage>
</organism>
<evidence type="ECO:0000256" key="8">
    <source>
        <dbReference type="RuleBase" id="RU362042"/>
    </source>
</evidence>
<evidence type="ECO:0000256" key="3">
    <source>
        <dbReference type="ARBA" id="ARBA00009370"/>
    </source>
</evidence>
<dbReference type="InterPro" id="IPR019757">
    <property type="entry name" value="Pept_S26A_signal_pept_1_Lys-AS"/>
</dbReference>
<comment type="caution">
    <text evidence="10">The sequence shown here is derived from an EMBL/GenBank/DDBJ whole genome shotgun (WGS) entry which is preliminary data.</text>
</comment>
<evidence type="ECO:0000256" key="6">
    <source>
        <dbReference type="ARBA" id="ARBA00022801"/>
    </source>
</evidence>
<dbReference type="RefSeq" id="WP_144932020.1">
    <property type="nucleotide sequence ID" value="NZ_JBHTIU010000039.1"/>
</dbReference>
<evidence type="ECO:0000256" key="7">
    <source>
        <dbReference type="RuleBase" id="RU003993"/>
    </source>
</evidence>
<feature type="domain" description="Peptidase S26" evidence="9">
    <location>
        <begin position="11"/>
        <end position="163"/>
    </location>
</feature>
<accession>A0ABW3D9E1</accession>
<dbReference type="InterPro" id="IPR000223">
    <property type="entry name" value="Pept_S26A_signal_pept_1"/>
</dbReference>
<evidence type="ECO:0000313" key="10">
    <source>
        <dbReference type="EMBL" id="MFD0870087.1"/>
    </source>
</evidence>
<keyword evidence="5 7" id="KW-0645">Protease</keyword>
<proteinExistence type="inferred from homology"/>
<dbReference type="NCBIfam" id="TIGR02227">
    <property type="entry name" value="sigpep_I_bact"/>
    <property type="match status" value="1"/>
</dbReference>
<comment type="subcellular location">
    <subcellularLocation>
        <location evidence="2">Cell membrane</location>
        <topology evidence="2">Single-pass type II membrane protein</topology>
    </subcellularLocation>
    <subcellularLocation>
        <location evidence="8">Membrane</location>
        <topology evidence="8">Single-pass type II membrane protein</topology>
    </subcellularLocation>
</comment>
<name>A0ABW3D9E1_9BACL</name>
<dbReference type="SUPFAM" id="SSF51306">
    <property type="entry name" value="LexA/Signal peptidase"/>
    <property type="match status" value="1"/>
</dbReference>
<sequence>MQRITRLMKSWMPFVLLLGIMLFVRTNVGQAAYIPSESMLPTLNVHDILIIDKTVKPDKLQFGDIVVFYPPEEAQLDKKLIKRLIGLPGDTIEITEGKLYRNGVKVEESYIKESMQYYFGPVTVPDEHYLFLGDNRNESLDSHLWSNPFVESKRIIGRAVFRIFPFDQIESIH</sequence>
<dbReference type="Gene3D" id="2.10.109.10">
    <property type="entry name" value="Umud Fragment, subunit A"/>
    <property type="match status" value="1"/>
</dbReference>
<dbReference type="InterPro" id="IPR036286">
    <property type="entry name" value="LexA/Signal_pep-like_sf"/>
</dbReference>
<dbReference type="CDD" id="cd06530">
    <property type="entry name" value="S26_SPase_I"/>
    <property type="match status" value="1"/>
</dbReference>
<keyword evidence="11" id="KW-1185">Reference proteome</keyword>
<keyword evidence="6 7" id="KW-0378">Hydrolase</keyword>
<evidence type="ECO:0000256" key="2">
    <source>
        <dbReference type="ARBA" id="ARBA00004401"/>
    </source>
</evidence>
<evidence type="ECO:0000256" key="4">
    <source>
        <dbReference type="ARBA" id="ARBA00013208"/>
    </source>
</evidence>
<dbReference type="PROSITE" id="PS00761">
    <property type="entry name" value="SPASE_I_3"/>
    <property type="match status" value="1"/>
</dbReference>
<dbReference type="PANTHER" id="PTHR43390">
    <property type="entry name" value="SIGNAL PEPTIDASE I"/>
    <property type="match status" value="1"/>
</dbReference>
<evidence type="ECO:0000256" key="5">
    <source>
        <dbReference type="ARBA" id="ARBA00022670"/>
    </source>
</evidence>